<evidence type="ECO:0000256" key="1">
    <source>
        <dbReference type="SAM" id="MobiDB-lite"/>
    </source>
</evidence>
<feature type="region of interest" description="Disordered" evidence="1">
    <location>
        <begin position="265"/>
        <end position="348"/>
    </location>
</feature>
<feature type="region of interest" description="Disordered" evidence="1">
    <location>
        <begin position="120"/>
        <end position="215"/>
    </location>
</feature>
<organism evidence="2 3">
    <name type="scientific">Elysia crispata</name>
    <name type="common">lettuce slug</name>
    <dbReference type="NCBI Taxonomy" id="231223"/>
    <lineage>
        <taxon>Eukaryota</taxon>
        <taxon>Metazoa</taxon>
        <taxon>Spiralia</taxon>
        <taxon>Lophotrochozoa</taxon>
        <taxon>Mollusca</taxon>
        <taxon>Gastropoda</taxon>
        <taxon>Heterobranchia</taxon>
        <taxon>Euthyneura</taxon>
        <taxon>Panpulmonata</taxon>
        <taxon>Sacoglossa</taxon>
        <taxon>Placobranchoidea</taxon>
        <taxon>Plakobranchidae</taxon>
        <taxon>Elysia</taxon>
    </lineage>
</organism>
<comment type="caution">
    <text evidence="2">The sequence shown here is derived from an EMBL/GenBank/DDBJ whole genome shotgun (WGS) entry which is preliminary data.</text>
</comment>
<gene>
    <name evidence="2" type="ORF">RRG08_065927</name>
</gene>
<sequence>MPKDLPVKLMTQDYIAARTRSKLGAPIHKCPPIQYPNTWPLLNKAIIYSRLQLSEDEREQRNVSLHLRQNKSLQYQKKIRRYGPRIEPGRRRVRQRVCAGRKLRGYFVDLVTFKSIPAKTSTGSKKFKSRRGNKNNRRRPKSKTKNRKARSISRRAKQSRRKRKSRPNSRRRKVTKAPRRRKARLSRGKKRRRNRNQDDEGTRRTLETAPPCGHLQDYMLKQKSDLNSDWFESGKDEIKEDPLNINDICRSLVKSLPGIPADCREENFDEKKSKPEHTKPQRVVYNFKASEAGGSEAKRQSEDNTPEEKESDRDTTRNLTRGNCVRDKKSHAKTNKNKKNSAETKQEQNIIRCAKRIDIKKRKLQSYKIPAEKTPDIDLTDCSTTEEINRCAALGGTKLDPPQEGEVNVTAAHDAKSESSSHNPPESQEKPWPSGYSVQGLEEKQDGNSQSQGENQGTDKSETQLTHGTNSATLTKCAINISAERLKGHQQKRHDSGTKHLVGNQGKRKTGRLAEGKPQSMRREYLNYIKEQRCKSRLKLFAKKSVIKRVHRAKRNKTMRDKAQIRRYLTGRRRRQSTTRSRPYGRAHGLRVKRRRRAKRVPSASRRGAGGQDNGNNNMNNNQTETAVWYRVSGRLLRIGRYLLRKFQLLFWCAL</sequence>
<feature type="region of interest" description="Disordered" evidence="1">
    <location>
        <begin position="486"/>
        <end position="519"/>
    </location>
</feature>
<feature type="compositionally biased region" description="Basic and acidic residues" evidence="1">
    <location>
        <begin position="195"/>
        <end position="206"/>
    </location>
</feature>
<feature type="compositionally biased region" description="Polar residues" evidence="1">
    <location>
        <begin position="447"/>
        <end position="456"/>
    </location>
</feature>
<accession>A0AAE0ZG13</accession>
<protein>
    <submittedName>
        <fullName evidence="2">Uncharacterized protein</fullName>
    </submittedName>
</protein>
<dbReference type="EMBL" id="JAWDGP010004033">
    <property type="protein sequence ID" value="KAK3768633.1"/>
    <property type="molecule type" value="Genomic_DNA"/>
</dbReference>
<feature type="region of interest" description="Disordered" evidence="1">
    <location>
        <begin position="394"/>
        <end position="471"/>
    </location>
</feature>
<evidence type="ECO:0000313" key="2">
    <source>
        <dbReference type="EMBL" id="KAK3768633.1"/>
    </source>
</evidence>
<dbReference type="Proteomes" id="UP001283361">
    <property type="component" value="Unassembled WGS sequence"/>
</dbReference>
<feature type="compositionally biased region" description="Basic residues" evidence="1">
    <location>
        <begin position="328"/>
        <end position="339"/>
    </location>
</feature>
<dbReference type="AlphaFoldDB" id="A0AAE0ZG13"/>
<evidence type="ECO:0000313" key="3">
    <source>
        <dbReference type="Proteomes" id="UP001283361"/>
    </source>
</evidence>
<feature type="region of interest" description="Disordered" evidence="1">
    <location>
        <begin position="571"/>
        <end position="622"/>
    </location>
</feature>
<feature type="compositionally biased region" description="Basic and acidic residues" evidence="1">
    <location>
        <begin position="265"/>
        <end position="279"/>
    </location>
</feature>
<keyword evidence="3" id="KW-1185">Reference proteome</keyword>
<reference evidence="2" key="1">
    <citation type="journal article" date="2023" name="G3 (Bethesda)">
        <title>A reference genome for the long-term kleptoplast-retaining sea slug Elysia crispata morphotype clarki.</title>
        <authorList>
            <person name="Eastman K.E."/>
            <person name="Pendleton A.L."/>
            <person name="Shaikh M.A."/>
            <person name="Suttiyut T."/>
            <person name="Ogas R."/>
            <person name="Tomko P."/>
            <person name="Gavelis G."/>
            <person name="Widhalm J.R."/>
            <person name="Wisecaver J.H."/>
        </authorList>
    </citation>
    <scope>NUCLEOTIDE SEQUENCE</scope>
    <source>
        <strain evidence="2">ECLA1</strain>
    </source>
</reference>
<feature type="compositionally biased region" description="Basic residues" evidence="1">
    <location>
        <begin position="125"/>
        <end position="194"/>
    </location>
</feature>
<proteinExistence type="predicted"/>
<feature type="compositionally biased region" description="Basic residues" evidence="1">
    <location>
        <begin position="571"/>
        <end position="600"/>
    </location>
</feature>
<feature type="compositionally biased region" description="Basic and acidic residues" evidence="1">
    <location>
        <begin position="296"/>
        <end position="316"/>
    </location>
</feature>
<name>A0AAE0ZG13_9GAST</name>